<dbReference type="GO" id="GO:0000209">
    <property type="term" value="P:protein polyubiquitination"/>
    <property type="evidence" value="ECO:0007669"/>
    <property type="project" value="TreeGrafter"/>
</dbReference>
<sequence length="391" mass="43378">MSVFGAANDDILQNILFRLPATLFVSAACVKKPRTKFAKELWLFRSLPLHRLSIILFVHMVPEDNDSIAEEFNRGIVLIVGYLPGLEIKHYTGSVSGLIAPAGMIVFGDQHADLNLVLAEIDYVMHEETMILGDASSSFICKSGYSSQAYNIDLCYFNAVALVFAKDKDKPHGVMPFSPELRPITVTSRGTKCSWITVSVNGFHQIIDFQTLLSDIGKDIITKLPSRARKGARTKLPSSLTSLQHVREAYQKGIRDMGVTFIGIRATSLADSWPKPSSFEIRKRDYMPLRLSSAPVYQGMSVPEFGAFIQALDAILTRFQHPLPPSTPPIPRILIPKVLKSLGALKFRGEEEEDPMEVDLWLNDIMIMLESLHCSDSEKLGGVVSLLRGSV</sequence>
<dbReference type="PANTHER" id="PTHR14939">
    <property type="entry name" value="F-BOX ONLY PROTEIN 22"/>
    <property type="match status" value="1"/>
</dbReference>
<dbReference type="GO" id="GO:0032436">
    <property type="term" value="P:positive regulation of proteasomal ubiquitin-dependent protein catabolic process"/>
    <property type="evidence" value="ECO:0007669"/>
    <property type="project" value="TreeGrafter"/>
</dbReference>
<dbReference type="EMBL" id="VEPZ02000982">
    <property type="protein sequence ID" value="KAE8705209.1"/>
    <property type="molecule type" value="Genomic_DNA"/>
</dbReference>
<protein>
    <submittedName>
        <fullName evidence="1">Uncharacterized protein</fullName>
    </submittedName>
</protein>
<keyword evidence="2" id="KW-1185">Reference proteome</keyword>
<evidence type="ECO:0000313" key="1">
    <source>
        <dbReference type="EMBL" id="KAE8705209.1"/>
    </source>
</evidence>
<dbReference type="Proteomes" id="UP000436088">
    <property type="component" value="Unassembled WGS sequence"/>
</dbReference>
<name>A0A6A3AQL4_HIBSY</name>
<reference evidence="1" key="1">
    <citation type="submission" date="2019-09" db="EMBL/GenBank/DDBJ databases">
        <title>Draft genome information of white flower Hibiscus syriacus.</title>
        <authorList>
            <person name="Kim Y.-M."/>
        </authorList>
    </citation>
    <scope>NUCLEOTIDE SEQUENCE [LARGE SCALE GENOMIC DNA]</scope>
    <source>
        <strain evidence="1">YM2019G1</strain>
    </source>
</reference>
<evidence type="ECO:0000313" key="2">
    <source>
        <dbReference type="Proteomes" id="UP000436088"/>
    </source>
</evidence>
<organism evidence="1 2">
    <name type="scientific">Hibiscus syriacus</name>
    <name type="common">Rose of Sharon</name>
    <dbReference type="NCBI Taxonomy" id="106335"/>
    <lineage>
        <taxon>Eukaryota</taxon>
        <taxon>Viridiplantae</taxon>
        <taxon>Streptophyta</taxon>
        <taxon>Embryophyta</taxon>
        <taxon>Tracheophyta</taxon>
        <taxon>Spermatophyta</taxon>
        <taxon>Magnoliopsida</taxon>
        <taxon>eudicotyledons</taxon>
        <taxon>Gunneridae</taxon>
        <taxon>Pentapetalae</taxon>
        <taxon>rosids</taxon>
        <taxon>malvids</taxon>
        <taxon>Malvales</taxon>
        <taxon>Malvaceae</taxon>
        <taxon>Malvoideae</taxon>
        <taxon>Hibiscus</taxon>
    </lineage>
</organism>
<gene>
    <name evidence="1" type="ORF">F3Y22_tig00110429pilonHSYRG00203</name>
</gene>
<accession>A0A6A3AQL4</accession>
<dbReference type="PANTHER" id="PTHR14939:SF8">
    <property type="entry name" value="FIST C-DOMAIN DOMAIN-CONTAINING PROTEIN"/>
    <property type="match status" value="1"/>
</dbReference>
<dbReference type="AlphaFoldDB" id="A0A6A3AQL4"/>
<proteinExistence type="predicted"/>
<comment type="caution">
    <text evidence="1">The sequence shown here is derived from an EMBL/GenBank/DDBJ whole genome shotgun (WGS) entry which is preliminary data.</text>
</comment>